<gene>
    <name evidence="9" type="ORF">E5S66_11135</name>
</gene>
<dbReference type="PANTHER" id="PTHR43711">
    <property type="entry name" value="TWO-COMPONENT HISTIDINE KINASE"/>
    <property type="match status" value="1"/>
</dbReference>
<dbReference type="Pfam" id="PF02518">
    <property type="entry name" value="HATPase_c"/>
    <property type="match status" value="1"/>
</dbReference>
<reference evidence="9 10" key="1">
    <citation type="submission" date="2019-04" db="EMBL/GenBank/DDBJ databases">
        <authorList>
            <person name="Grouzdev D.S."/>
            <person name="Nazina T.N."/>
        </authorList>
    </citation>
    <scope>NUCLEOTIDE SEQUENCE [LARGE SCALE GENOMIC DNA]</scope>
    <source>
        <strain evidence="9 10">SHC 3-19</strain>
    </source>
</reference>
<dbReference type="InterPro" id="IPR036890">
    <property type="entry name" value="HATPase_C_sf"/>
</dbReference>
<sequence>MSLPLPRPSIAADPPPDAAERERDFTRDASHELRTPLTVIRVASDLIAHDAGLSSASRRSLARIQDAVAGMEAVIDALLFLARCEQAPLGVDDVVVREVVEREIDRIRPALRHKELALHLEVEAEPVLHAPPRVLQVMLGNLLANAVRFTDAGGVVVRLKEGSVEVEDSGIGMDAATLARAFEPFYRGEGEQYVGSGLGLSIAHRLGQRCGWPLRLDSTPGQGTRASILFGRACGD</sequence>
<dbReference type="AlphaFoldDB" id="A0A5R9PC03"/>
<feature type="domain" description="Histidine kinase" evidence="8">
    <location>
        <begin position="28"/>
        <end position="234"/>
    </location>
</feature>
<dbReference type="InterPro" id="IPR005467">
    <property type="entry name" value="His_kinase_dom"/>
</dbReference>
<evidence type="ECO:0000256" key="5">
    <source>
        <dbReference type="ARBA" id="ARBA00022777"/>
    </source>
</evidence>
<dbReference type="InterPro" id="IPR036097">
    <property type="entry name" value="HisK_dim/P_sf"/>
</dbReference>
<dbReference type="SUPFAM" id="SSF55874">
    <property type="entry name" value="ATPase domain of HSP90 chaperone/DNA topoisomerase II/histidine kinase"/>
    <property type="match status" value="1"/>
</dbReference>
<accession>A0A5R9PC03</accession>
<dbReference type="InterPro" id="IPR004358">
    <property type="entry name" value="Sig_transdc_His_kin-like_C"/>
</dbReference>
<dbReference type="PRINTS" id="PR00344">
    <property type="entry name" value="BCTRLSENSOR"/>
</dbReference>
<evidence type="ECO:0000256" key="2">
    <source>
        <dbReference type="ARBA" id="ARBA00012438"/>
    </source>
</evidence>
<dbReference type="Gene3D" id="1.10.287.130">
    <property type="match status" value="1"/>
</dbReference>
<dbReference type="InterPro" id="IPR003661">
    <property type="entry name" value="HisK_dim/P_dom"/>
</dbReference>
<keyword evidence="10" id="KW-1185">Reference proteome</keyword>
<evidence type="ECO:0000256" key="4">
    <source>
        <dbReference type="ARBA" id="ARBA00022679"/>
    </source>
</evidence>
<keyword evidence="4" id="KW-0808">Transferase</keyword>
<dbReference type="GO" id="GO:0000155">
    <property type="term" value="F:phosphorelay sensor kinase activity"/>
    <property type="evidence" value="ECO:0007669"/>
    <property type="project" value="InterPro"/>
</dbReference>
<keyword evidence="5 9" id="KW-0418">Kinase</keyword>
<evidence type="ECO:0000313" key="9">
    <source>
        <dbReference type="EMBL" id="TLX21071.1"/>
    </source>
</evidence>
<keyword evidence="3" id="KW-0597">Phosphoprotein</keyword>
<dbReference type="EMBL" id="SROY01000005">
    <property type="protein sequence ID" value="TLX21071.1"/>
    <property type="molecule type" value="Genomic_DNA"/>
</dbReference>
<dbReference type="PROSITE" id="PS50109">
    <property type="entry name" value="HIS_KIN"/>
    <property type="match status" value="1"/>
</dbReference>
<comment type="catalytic activity">
    <reaction evidence="1">
        <text>ATP + protein L-histidine = ADP + protein N-phospho-L-histidine.</text>
        <dbReference type="EC" id="2.7.13.3"/>
    </reaction>
</comment>
<dbReference type="STRING" id="1123377.GCA_000423885_00501"/>
<keyword evidence="6" id="KW-0902">Two-component regulatory system</keyword>
<evidence type="ECO:0000256" key="3">
    <source>
        <dbReference type="ARBA" id="ARBA00022553"/>
    </source>
</evidence>
<dbReference type="SUPFAM" id="SSF47384">
    <property type="entry name" value="Homodimeric domain of signal transducing histidine kinase"/>
    <property type="match status" value="1"/>
</dbReference>
<dbReference type="Pfam" id="PF00512">
    <property type="entry name" value="HisKA"/>
    <property type="match status" value="1"/>
</dbReference>
<evidence type="ECO:0000313" key="10">
    <source>
        <dbReference type="Proteomes" id="UP000308508"/>
    </source>
</evidence>
<proteinExistence type="predicted"/>
<dbReference type="RefSeq" id="WP_138349286.1">
    <property type="nucleotide sequence ID" value="NZ_SROY01000005.1"/>
</dbReference>
<evidence type="ECO:0000259" key="8">
    <source>
        <dbReference type="PROSITE" id="PS50109"/>
    </source>
</evidence>
<dbReference type="SMART" id="SM00388">
    <property type="entry name" value="HisKA"/>
    <property type="match status" value="1"/>
</dbReference>
<evidence type="ECO:0000256" key="1">
    <source>
        <dbReference type="ARBA" id="ARBA00000085"/>
    </source>
</evidence>
<comment type="caution">
    <text evidence="9">The sequence shown here is derived from an EMBL/GenBank/DDBJ whole genome shotgun (WGS) entry which is preliminary data.</text>
</comment>
<evidence type="ECO:0000256" key="7">
    <source>
        <dbReference type="SAM" id="MobiDB-lite"/>
    </source>
</evidence>
<feature type="region of interest" description="Disordered" evidence="7">
    <location>
        <begin position="1"/>
        <end position="28"/>
    </location>
</feature>
<protein>
    <recommendedName>
        <fullName evidence="2">histidine kinase</fullName>
        <ecNumber evidence="2">2.7.13.3</ecNumber>
    </recommendedName>
</protein>
<dbReference type="InterPro" id="IPR003594">
    <property type="entry name" value="HATPase_dom"/>
</dbReference>
<dbReference type="Proteomes" id="UP000308508">
    <property type="component" value="Unassembled WGS sequence"/>
</dbReference>
<organism evidence="9 10">
    <name type="scientific">Thermomonas fusca</name>
    <dbReference type="NCBI Taxonomy" id="215690"/>
    <lineage>
        <taxon>Bacteria</taxon>
        <taxon>Pseudomonadati</taxon>
        <taxon>Pseudomonadota</taxon>
        <taxon>Gammaproteobacteria</taxon>
        <taxon>Lysobacterales</taxon>
        <taxon>Lysobacteraceae</taxon>
        <taxon>Thermomonas</taxon>
    </lineage>
</organism>
<name>A0A5R9PC03_9GAMM</name>
<dbReference type="EC" id="2.7.13.3" evidence="2"/>
<evidence type="ECO:0000256" key="6">
    <source>
        <dbReference type="ARBA" id="ARBA00023012"/>
    </source>
</evidence>
<dbReference type="CDD" id="cd00082">
    <property type="entry name" value="HisKA"/>
    <property type="match status" value="1"/>
</dbReference>
<feature type="compositionally biased region" description="Basic and acidic residues" evidence="7">
    <location>
        <begin position="18"/>
        <end position="28"/>
    </location>
</feature>
<dbReference type="SMART" id="SM00387">
    <property type="entry name" value="HATPase_c"/>
    <property type="match status" value="1"/>
</dbReference>
<dbReference type="InterPro" id="IPR050736">
    <property type="entry name" value="Sensor_HK_Regulatory"/>
</dbReference>
<dbReference type="PANTHER" id="PTHR43711:SF28">
    <property type="entry name" value="SENSOR HISTIDINE KINASE YXDK"/>
    <property type="match status" value="1"/>
</dbReference>
<dbReference type="Gene3D" id="3.30.565.10">
    <property type="entry name" value="Histidine kinase-like ATPase, C-terminal domain"/>
    <property type="match status" value="1"/>
</dbReference>